<dbReference type="SUPFAM" id="SSF81321">
    <property type="entry name" value="Family A G protein-coupled receptor-like"/>
    <property type="match status" value="1"/>
</dbReference>
<dbReference type="PROSITE" id="PS50262">
    <property type="entry name" value="G_PROTEIN_RECEP_F1_2"/>
    <property type="match status" value="1"/>
</dbReference>
<dbReference type="InterPro" id="IPR000276">
    <property type="entry name" value="GPCR_Rhodpsn"/>
</dbReference>
<dbReference type="AlphaFoldDB" id="H3AWE4"/>
<keyword evidence="6 9" id="KW-0472">Membrane</keyword>
<evidence type="ECO:0000256" key="2">
    <source>
        <dbReference type="ARBA" id="ARBA00022475"/>
    </source>
</evidence>
<organism evidence="11 12">
    <name type="scientific">Latimeria chalumnae</name>
    <name type="common">Coelacanth</name>
    <dbReference type="NCBI Taxonomy" id="7897"/>
    <lineage>
        <taxon>Eukaryota</taxon>
        <taxon>Metazoa</taxon>
        <taxon>Chordata</taxon>
        <taxon>Craniata</taxon>
        <taxon>Vertebrata</taxon>
        <taxon>Euteleostomi</taxon>
        <taxon>Coelacanthiformes</taxon>
        <taxon>Coelacanthidae</taxon>
        <taxon>Latimeria</taxon>
    </lineage>
</organism>
<feature type="transmembrane region" description="Helical" evidence="9">
    <location>
        <begin position="20"/>
        <end position="44"/>
    </location>
</feature>
<keyword evidence="3 9" id="KW-0812">Transmembrane</keyword>
<feature type="transmembrane region" description="Helical" evidence="9">
    <location>
        <begin position="165"/>
        <end position="184"/>
    </location>
</feature>
<feature type="transmembrane region" description="Helical" evidence="9">
    <location>
        <begin position="90"/>
        <end position="111"/>
    </location>
</feature>
<protein>
    <recommendedName>
        <fullName evidence="10">G-protein coupled receptors family 1 profile domain-containing protein</fullName>
    </recommendedName>
</protein>
<evidence type="ECO:0000256" key="4">
    <source>
        <dbReference type="ARBA" id="ARBA00022989"/>
    </source>
</evidence>
<dbReference type="Pfam" id="PF00001">
    <property type="entry name" value="7tm_1"/>
    <property type="match status" value="1"/>
</dbReference>
<dbReference type="InParanoid" id="H3AWE4"/>
<feature type="transmembrane region" description="Helical" evidence="9">
    <location>
        <begin position="205"/>
        <end position="226"/>
    </location>
</feature>
<reference evidence="12" key="1">
    <citation type="submission" date="2011-08" db="EMBL/GenBank/DDBJ databases">
        <title>The draft genome of Latimeria chalumnae.</title>
        <authorList>
            <person name="Di Palma F."/>
            <person name="Alfoldi J."/>
            <person name="Johnson J."/>
            <person name="Berlin A."/>
            <person name="Gnerre S."/>
            <person name="Jaffe D."/>
            <person name="MacCallum I."/>
            <person name="Young S."/>
            <person name="Walker B.J."/>
            <person name="Lander E."/>
            <person name="Lindblad-Toh K."/>
        </authorList>
    </citation>
    <scope>NUCLEOTIDE SEQUENCE [LARGE SCALE GENOMIC DNA]</scope>
    <source>
        <strain evidence="12">Wild caught</strain>
    </source>
</reference>
<feature type="domain" description="G-protein coupled receptors family 1 profile" evidence="10">
    <location>
        <begin position="38"/>
        <end position="152"/>
    </location>
</feature>
<evidence type="ECO:0000256" key="5">
    <source>
        <dbReference type="ARBA" id="ARBA00023040"/>
    </source>
</evidence>
<comment type="subcellular location">
    <subcellularLocation>
        <location evidence="1">Cell membrane</location>
        <topology evidence="1">Multi-pass membrane protein</topology>
    </subcellularLocation>
</comment>
<reference evidence="11" key="2">
    <citation type="submission" date="2025-08" db="UniProtKB">
        <authorList>
            <consortium name="Ensembl"/>
        </authorList>
    </citation>
    <scope>IDENTIFICATION</scope>
</reference>
<dbReference type="GeneTree" id="ENSGT00390000010435"/>
<keyword evidence="4 9" id="KW-1133">Transmembrane helix</keyword>
<dbReference type="GO" id="GO:0004930">
    <property type="term" value="F:G protein-coupled receptor activity"/>
    <property type="evidence" value="ECO:0007669"/>
    <property type="project" value="UniProtKB-KW"/>
</dbReference>
<dbReference type="OMA" id="VFMINTS"/>
<evidence type="ECO:0000259" key="10">
    <source>
        <dbReference type="PROSITE" id="PS50262"/>
    </source>
</evidence>
<dbReference type="HOGENOM" id="CLU_085580_0_0_1"/>
<dbReference type="PANTHER" id="PTHR22750">
    <property type="entry name" value="G-PROTEIN COUPLED RECEPTOR"/>
    <property type="match status" value="1"/>
</dbReference>
<evidence type="ECO:0000256" key="3">
    <source>
        <dbReference type="ARBA" id="ARBA00022692"/>
    </source>
</evidence>
<dbReference type="InterPro" id="IPR017452">
    <property type="entry name" value="GPCR_Rhodpsn_7TM"/>
</dbReference>
<keyword evidence="12" id="KW-1185">Reference proteome</keyword>
<feature type="transmembrane region" description="Helical" evidence="9">
    <location>
        <begin position="56"/>
        <end position="78"/>
    </location>
</feature>
<evidence type="ECO:0000313" key="12">
    <source>
        <dbReference type="Proteomes" id="UP000008672"/>
    </source>
</evidence>
<evidence type="ECO:0000256" key="9">
    <source>
        <dbReference type="SAM" id="Phobius"/>
    </source>
</evidence>
<keyword evidence="8" id="KW-0807">Transducer</keyword>
<dbReference type="Gene3D" id="1.20.1070.10">
    <property type="entry name" value="Rhodopsin 7-helix transmembrane proteins"/>
    <property type="match status" value="1"/>
</dbReference>
<evidence type="ECO:0000256" key="8">
    <source>
        <dbReference type="ARBA" id="ARBA00023224"/>
    </source>
</evidence>
<proteinExistence type="predicted"/>
<keyword evidence="5" id="KW-0297">G-protein coupled receptor</keyword>
<accession>H3AWE4</accession>
<dbReference type="GO" id="GO:0005886">
    <property type="term" value="C:plasma membrane"/>
    <property type="evidence" value="ECO:0007669"/>
    <property type="project" value="UniProtKB-SubCell"/>
</dbReference>
<dbReference type="EMBL" id="AFYH01023971">
    <property type="status" value="NOT_ANNOTATED_CDS"/>
    <property type="molecule type" value="Genomic_DNA"/>
</dbReference>
<sequence length="288" mass="32463">IPALKMTLPLALCLDSLSDIAFFIIHILLATMPTVIAGSVLLTIAFTKSLRQEHWYLYIFSTSTGDFLSGFAFCYRGFFDVQEVYSSKTGMYFILPSLLGVNLITIMAAQIDRYYAVTSPFKYQQKVTRNKTIGVCVGIWIYNYLLFLLHYLWSSGLAGVLQGGLALSVNIAAFTMIGLNLKLCSIAKNQISENFLNAEIENKRTSVQLITMASASYLLVWFLGFVNTCMCHLTPICFRFQHDIVNPWKVLTRCSHIATPLLCITKSSQLREAVFAKVWKPCCNHRSR</sequence>
<dbReference type="Ensembl" id="ENSLACT00000014064.1">
    <property type="protein sequence ID" value="ENSLACP00000013965.1"/>
    <property type="gene ID" value="ENSLACG00000012297.1"/>
</dbReference>
<evidence type="ECO:0000256" key="1">
    <source>
        <dbReference type="ARBA" id="ARBA00004651"/>
    </source>
</evidence>
<feature type="transmembrane region" description="Helical" evidence="9">
    <location>
        <begin position="132"/>
        <end position="153"/>
    </location>
</feature>
<name>H3AWE4_LATCH</name>
<keyword evidence="2" id="KW-1003">Cell membrane</keyword>
<evidence type="ECO:0000256" key="6">
    <source>
        <dbReference type="ARBA" id="ARBA00023136"/>
    </source>
</evidence>
<reference evidence="11" key="3">
    <citation type="submission" date="2025-09" db="UniProtKB">
        <authorList>
            <consortium name="Ensembl"/>
        </authorList>
    </citation>
    <scope>IDENTIFICATION</scope>
</reference>
<keyword evidence="7" id="KW-0675">Receptor</keyword>
<evidence type="ECO:0000256" key="7">
    <source>
        <dbReference type="ARBA" id="ARBA00023170"/>
    </source>
</evidence>
<evidence type="ECO:0000313" key="11">
    <source>
        <dbReference type="Ensembl" id="ENSLACP00000013965.1"/>
    </source>
</evidence>
<dbReference type="Proteomes" id="UP000008672">
    <property type="component" value="Unassembled WGS sequence"/>
</dbReference>
<dbReference type="eggNOG" id="ENOG502S35D">
    <property type="taxonomic scope" value="Eukaryota"/>
</dbReference>